<evidence type="ECO:0000313" key="2">
    <source>
        <dbReference type="Proteomes" id="UP000276133"/>
    </source>
</evidence>
<evidence type="ECO:0000313" key="1">
    <source>
        <dbReference type="EMBL" id="RMZ93880.1"/>
    </source>
</evidence>
<name>A0A3M7P4W7_BRAPC</name>
<comment type="caution">
    <text evidence="1">The sequence shown here is derived from an EMBL/GenBank/DDBJ whole genome shotgun (WGS) entry which is preliminary data.</text>
</comment>
<organism evidence="1 2">
    <name type="scientific">Brachionus plicatilis</name>
    <name type="common">Marine rotifer</name>
    <name type="synonym">Brachionus muelleri</name>
    <dbReference type="NCBI Taxonomy" id="10195"/>
    <lineage>
        <taxon>Eukaryota</taxon>
        <taxon>Metazoa</taxon>
        <taxon>Spiralia</taxon>
        <taxon>Gnathifera</taxon>
        <taxon>Rotifera</taxon>
        <taxon>Eurotatoria</taxon>
        <taxon>Monogononta</taxon>
        <taxon>Pseudotrocha</taxon>
        <taxon>Ploima</taxon>
        <taxon>Brachionidae</taxon>
        <taxon>Brachionus</taxon>
    </lineage>
</organism>
<evidence type="ECO:0008006" key="3">
    <source>
        <dbReference type="Google" id="ProtNLM"/>
    </source>
</evidence>
<dbReference type="SUPFAM" id="SSF53098">
    <property type="entry name" value="Ribonuclease H-like"/>
    <property type="match status" value="1"/>
</dbReference>
<dbReference type="AlphaFoldDB" id="A0A3M7P4W7"/>
<dbReference type="EMBL" id="REGN01013487">
    <property type="protein sequence ID" value="RMZ93880.1"/>
    <property type="molecule type" value="Genomic_DNA"/>
</dbReference>
<keyword evidence="2" id="KW-1185">Reference proteome</keyword>
<proteinExistence type="predicted"/>
<dbReference type="Proteomes" id="UP000276133">
    <property type="component" value="Unassembled WGS sequence"/>
</dbReference>
<protein>
    <recommendedName>
        <fullName evidence="3">DUF659 domain-containing protein</fullName>
    </recommendedName>
</protein>
<dbReference type="InterPro" id="IPR012337">
    <property type="entry name" value="RNaseH-like_sf"/>
</dbReference>
<accession>A0A3M7P4W7</accession>
<sequence>MVLNEYNIFDKIVGIVTDNCSNMINLSSILNSDVHPEPRTSLSQMRKKVYQFSCCAHVLNLILQRMSKYSNEKECETQNRGDENFLSDIEAERMQNYASLIEKCRKIVMNTYLKLRYYLISSSIN</sequence>
<reference evidence="1 2" key="1">
    <citation type="journal article" date="2018" name="Sci. Rep.">
        <title>Genomic signatures of local adaptation to the degree of environmental predictability in rotifers.</title>
        <authorList>
            <person name="Franch-Gras L."/>
            <person name="Hahn C."/>
            <person name="Garcia-Roger E.M."/>
            <person name="Carmona M.J."/>
            <person name="Serra M."/>
            <person name="Gomez A."/>
        </authorList>
    </citation>
    <scope>NUCLEOTIDE SEQUENCE [LARGE SCALE GENOMIC DNA]</scope>
    <source>
        <strain evidence="1">HYR1</strain>
    </source>
</reference>
<gene>
    <name evidence="1" type="ORF">BpHYR1_029536</name>
</gene>